<dbReference type="AlphaFoldDB" id="A0A511QEZ3"/>
<comment type="caution">
    <text evidence="2">The sequence shown here is derived from an EMBL/GenBank/DDBJ whole genome shotgun (WGS) entry which is preliminary data.</text>
</comment>
<evidence type="ECO:0000313" key="2">
    <source>
        <dbReference type="EMBL" id="GEM75757.1"/>
    </source>
</evidence>
<gene>
    <name evidence="2" type="ORF">VSA01S_18690</name>
</gene>
<feature type="signal peptide" evidence="1">
    <location>
        <begin position="1"/>
        <end position="21"/>
    </location>
</feature>
<evidence type="ECO:0000256" key="1">
    <source>
        <dbReference type="SAM" id="SignalP"/>
    </source>
</evidence>
<name>A0A511QEZ3_9VIBR</name>
<proteinExistence type="predicted"/>
<evidence type="ECO:0000313" key="3">
    <source>
        <dbReference type="Proteomes" id="UP000321922"/>
    </source>
</evidence>
<dbReference type="EMBL" id="BJXJ01000015">
    <property type="protein sequence ID" value="GEM75757.1"/>
    <property type="molecule type" value="Genomic_DNA"/>
</dbReference>
<protein>
    <submittedName>
        <fullName evidence="2">Uncharacterized protein</fullName>
    </submittedName>
</protein>
<organism evidence="2 3">
    <name type="scientific">Vibrio sagamiensis NBRC 104589</name>
    <dbReference type="NCBI Taxonomy" id="1219064"/>
    <lineage>
        <taxon>Bacteria</taxon>
        <taxon>Pseudomonadati</taxon>
        <taxon>Pseudomonadota</taxon>
        <taxon>Gammaproteobacteria</taxon>
        <taxon>Vibrionales</taxon>
        <taxon>Vibrionaceae</taxon>
        <taxon>Vibrio</taxon>
    </lineage>
</organism>
<accession>A0A511QEZ3</accession>
<dbReference type="Proteomes" id="UP000321922">
    <property type="component" value="Unassembled WGS sequence"/>
</dbReference>
<keyword evidence="3" id="KW-1185">Reference proteome</keyword>
<sequence>MLKKLTLIISFLTVIDSSVFADGYYGEVFCSSENLSYEEAMSRNQWALNCDHLSIREYDYYVYDDSGELRSKPIYPVFFTEDNKVIKMPTDVNTSCDIEIDTKTNFCSPKLN</sequence>
<feature type="chain" id="PRO_5021889705" evidence="1">
    <location>
        <begin position="22"/>
        <end position="112"/>
    </location>
</feature>
<reference evidence="2 3" key="1">
    <citation type="submission" date="2019-07" db="EMBL/GenBank/DDBJ databases">
        <title>Whole genome shotgun sequence of Vibrio sagamiensis NBRC 104589.</title>
        <authorList>
            <person name="Hosoyama A."/>
            <person name="Uohara A."/>
            <person name="Ohji S."/>
            <person name="Ichikawa N."/>
        </authorList>
    </citation>
    <scope>NUCLEOTIDE SEQUENCE [LARGE SCALE GENOMIC DNA]</scope>
    <source>
        <strain evidence="2 3">NBRC 104589</strain>
    </source>
</reference>
<keyword evidence="1" id="KW-0732">Signal</keyword>